<organism evidence="1">
    <name type="scientific">marine sediment metagenome</name>
    <dbReference type="NCBI Taxonomy" id="412755"/>
    <lineage>
        <taxon>unclassified sequences</taxon>
        <taxon>metagenomes</taxon>
        <taxon>ecological metagenomes</taxon>
    </lineage>
</organism>
<evidence type="ECO:0000313" key="1">
    <source>
        <dbReference type="EMBL" id="KKM95643.1"/>
    </source>
</evidence>
<dbReference type="EMBL" id="LAZR01005980">
    <property type="protein sequence ID" value="KKM95643.1"/>
    <property type="molecule type" value="Genomic_DNA"/>
</dbReference>
<protein>
    <submittedName>
        <fullName evidence="1">Uncharacterized protein</fullName>
    </submittedName>
</protein>
<dbReference type="AlphaFoldDB" id="A0A0F9LQI6"/>
<dbReference type="InterPro" id="IPR007554">
    <property type="entry name" value="Glycerophosphate_synth"/>
</dbReference>
<accession>A0A0F9LQI6</accession>
<reference evidence="1" key="1">
    <citation type="journal article" date="2015" name="Nature">
        <title>Complex archaea that bridge the gap between prokaryotes and eukaryotes.</title>
        <authorList>
            <person name="Spang A."/>
            <person name="Saw J.H."/>
            <person name="Jorgensen S.L."/>
            <person name="Zaremba-Niedzwiedzka K."/>
            <person name="Martijn J."/>
            <person name="Lind A.E."/>
            <person name="van Eijk R."/>
            <person name="Schleper C."/>
            <person name="Guy L."/>
            <person name="Ettema T.J."/>
        </authorList>
    </citation>
    <scope>NUCLEOTIDE SEQUENCE</scope>
</reference>
<dbReference type="GO" id="GO:0016020">
    <property type="term" value="C:membrane"/>
    <property type="evidence" value="ECO:0007669"/>
    <property type="project" value="InterPro"/>
</dbReference>
<dbReference type="PANTHER" id="PTHR37316">
    <property type="entry name" value="TEICHOIC ACID GLYCEROL-PHOSPHATE PRIMASE"/>
    <property type="match status" value="1"/>
</dbReference>
<sequence>MQELIIISDLLITDYSSVYFDFILVKKPVILFPYDLDEYIKSQNIYFKLEDIAVGPIVKNGKELITGLKTFSNWLPQCKKRIVEIRDKFLGLS</sequence>
<dbReference type="PANTHER" id="PTHR37316:SF3">
    <property type="entry name" value="TEICHOIC ACID GLYCEROL-PHOSPHATE TRANSFERASE"/>
    <property type="match status" value="1"/>
</dbReference>
<dbReference type="InterPro" id="IPR043148">
    <property type="entry name" value="TagF_C"/>
</dbReference>
<gene>
    <name evidence="1" type="ORF">LCGC14_1186140</name>
</gene>
<name>A0A0F9LQI6_9ZZZZ</name>
<dbReference type="Pfam" id="PF04464">
    <property type="entry name" value="Glyphos_transf"/>
    <property type="match status" value="1"/>
</dbReference>
<dbReference type="InterPro" id="IPR051612">
    <property type="entry name" value="Teichoic_Acid_Biosynth"/>
</dbReference>
<comment type="caution">
    <text evidence="1">The sequence shown here is derived from an EMBL/GenBank/DDBJ whole genome shotgun (WGS) entry which is preliminary data.</text>
</comment>
<dbReference type="GO" id="GO:0047355">
    <property type="term" value="F:CDP-glycerol glycerophosphotransferase activity"/>
    <property type="evidence" value="ECO:0007669"/>
    <property type="project" value="InterPro"/>
</dbReference>
<dbReference type="Gene3D" id="3.40.50.12580">
    <property type="match status" value="1"/>
</dbReference>
<proteinExistence type="predicted"/>